<sequence length="112" mass="12484">MGENQLKRCQQEADQVTEIMLDNYTKVMDREGKLSDLDERADELRKQSSAFTKTTKTLAQKKRWENVRFKVILVSMVVVVVLIIVLAITLYFTLFGSGNQGAPAQTSAGGGD</sequence>
<reference evidence="6" key="1">
    <citation type="submission" date="2025-08" db="UniProtKB">
        <authorList>
            <consortium name="Ensembl"/>
        </authorList>
    </citation>
    <scope>IDENTIFICATION</scope>
</reference>
<dbReference type="PRINTS" id="PR00219">
    <property type="entry name" value="SYNAPTOBREVN"/>
</dbReference>
<dbReference type="GeneTree" id="ENSGT00730000111371"/>
<feature type="transmembrane region" description="Helical" evidence="4">
    <location>
        <begin position="71"/>
        <end position="94"/>
    </location>
</feature>
<dbReference type="GO" id="GO:0014704">
    <property type="term" value="C:intercalated disc"/>
    <property type="evidence" value="ECO:0007669"/>
    <property type="project" value="Ensembl"/>
</dbReference>
<proteinExistence type="inferred from homology"/>
<keyword evidence="4" id="KW-1133">Transmembrane helix</keyword>
<feature type="domain" description="V-SNARE coiled-coil homology" evidence="5">
    <location>
        <begin position="5"/>
        <end position="65"/>
    </location>
</feature>
<name>A0A670ZM87_PSETE</name>
<gene>
    <name evidence="6" type="primary">VAMP5</name>
</gene>
<dbReference type="PROSITE" id="PS50892">
    <property type="entry name" value="V_SNARE"/>
    <property type="match status" value="1"/>
</dbReference>
<dbReference type="Proteomes" id="UP000472273">
    <property type="component" value="Unplaced"/>
</dbReference>
<dbReference type="GeneID" id="113445880"/>
<keyword evidence="4" id="KW-0472">Membrane</keyword>
<dbReference type="Gene3D" id="1.20.5.110">
    <property type="match status" value="1"/>
</dbReference>
<accession>A0A670ZM87</accession>
<evidence type="ECO:0000313" key="6">
    <source>
        <dbReference type="Ensembl" id="ENSPTXP00000023887.1"/>
    </source>
</evidence>
<dbReference type="GO" id="GO:0009986">
    <property type="term" value="C:cell surface"/>
    <property type="evidence" value="ECO:0007669"/>
    <property type="project" value="Ensembl"/>
</dbReference>
<evidence type="ECO:0000259" key="5">
    <source>
        <dbReference type="PROSITE" id="PS50892"/>
    </source>
</evidence>
<dbReference type="CDD" id="cd15872">
    <property type="entry name" value="R-SNARE_VAMP5"/>
    <property type="match status" value="1"/>
</dbReference>
<dbReference type="Pfam" id="PF00957">
    <property type="entry name" value="Synaptobrevin"/>
    <property type="match status" value="1"/>
</dbReference>
<comment type="subcellular location">
    <subcellularLocation>
        <location evidence="2">Endomembrane system</location>
        <topology evidence="2">Single-pass type IV membrane protein</topology>
    </subcellularLocation>
</comment>
<dbReference type="RefSeq" id="XP_026571056.1">
    <property type="nucleotide sequence ID" value="XM_026715271.1"/>
</dbReference>
<keyword evidence="4" id="KW-0812">Transmembrane</keyword>
<dbReference type="GO" id="GO:0030659">
    <property type="term" value="C:cytoplasmic vesicle membrane"/>
    <property type="evidence" value="ECO:0007669"/>
    <property type="project" value="Ensembl"/>
</dbReference>
<dbReference type="OMA" id="VRCRIYL"/>
<dbReference type="PANTHER" id="PTHR47462">
    <property type="entry name" value="VESICLE-ASSOCIATED MEMBRANE PROTEIN 5"/>
    <property type="match status" value="1"/>
</dbReference>
<dbReference type="InterPro" id="IPR042855">
    <property type="entry name" value="V_SNARE_CC"/>
</dbReference>
<evidence type="ECO:0000313" key="7">
    <source>
        <dbReference type="Proteomes" id="UP000472273"/>
    </source>
</evidence>
<dbReference type="PIRSF" id="PIRSF005409">
    <property type="entry name" value="Synaptobrevin_euk"/>
    <property type="match status" value="1"/>
</dbReference>
<keyword evidence="3" id="KW-0175">Coiled coil</keyword>
<dbReference type="KEGG" id="ptex:113445880"/>
<dbReference type="InterPro" id="IPR016444">
    <property type="entry name" value="Synaptobrevin/VAMP"/>
</dbReference>
<dbReference type="GO" id="GO:0043001">
    <property type="term" value="P:Golgi to plasma membrane protein transport"/>
    <property type="evidence" value="ECO:0007669"/>
    <property type="project" value="Ensembl"/>
</dbReference>
<reference evidence="6" key="2">
    <citation type="submission" date="2025-09" db="UniProtKB">
        <authorList>
            <consortium name="Ensembl"/>
        </authorList>
    </citation>
    <scope>IDENTIFICATION</scope>
</reference>
<dbReference type="PANTHER" id="PTHR47462:SF1">
    <property type="entry name" value="VESICLE-ASSOCIATED MEMBRANE PROTEIN 5"/>
    <property type="match status" value="1"/>
</dbReference>
<dbReference type="OrthoDB" id="190375at2759"/>
<dbReference type="CTD" id="10791"/>
<dbReference type="InterPro" id="IPR042581">
    <property type="entry name" value="VAMP5_R-SNARE"/>
</dbReference>
<dbReference type="SUPFAM" id="SSF58038">
    <property type="entry name" value="SNARE fusion complex"/>
    <property type="match status" value="1"/>
</dbReference>
<protein>
    <submittedName>
        <fullName evidence="6">Vesicle associated membrane protein 5</fullName>
    </submittedName>
</protein>
<dbReference type="GO" id="GO:0005770">
    <property type="term" value="C:late endosome"/>
    <property type="evidence" value="ECO:0007669"/>
    <property type="project" value="Ensembl"/>
</dbReference>
<dbReference type="Ensembl" id="ENSPTXT00000024628.1">
    <property type="protein sequence ID" value="ENSPTXP00000023887.1"/>
    <property type="gene ID" value="ENSPTXG00000016601.1"/>
</dbReference>
<dbReference type="GO" id="GO:0007519">
    <property type="term" value="P:skeletal muscle tissue development"/>
    <property type="evidence" value="ECO:0007669"/>
    <property type="project" value="Ensembl"/>
</dbReference>
<dbReference type="InterPro" id="IPR042166">
    <property type="entry name" value="Vamp5"/>
</dbReference>
<keyword evidence="7" id="KW-1185">Reference proteome</keyword>
<dbReference type="AlphaFoldDB" id="A0A670ZM87"/>
<dbReference type="GO" id="GO:0048471">
    <property type="term" value="C:perinuclear region of cytoplasm"/>
    <property type="evidence" value="ECO:0007669"/>
    <property type="project" value="Ensembl"/>
</dbReference>
<evidence type="ECO:0000256" key="3">
    <source>
        <dbReference type="PROSITE-ProRule" id="PRU00290"/>
    </source>
</evidence>
<comment type="similarity">
    <text evidence="1">Belongs to the synaptobrevin family.</text>
</comment>
<organism evidence="6 7">
    <name type="scientific">Pseudonaja textilis</name>
    <name type="common">Eastern brown snake</name>
    <dbReference type="NCBI Taxonomy" id="8673"/>
    <lineage>
        <taxon>Eukaryota</taxon>
        <taxon>Metazoa</taxon>
        <taxon>Chordata</taxon>
        <taxon>Craniata</taxon>
        <taxon>Vertebrata</taxon>
        <taxon>Euteleostomi</taxon>
        <taxon>Lepidosauria</taxon>
        <taxon>Squamata</taxon>
        <taxon>Bifurcata</taxon>
        <taxon>Unidentata</taxon>
        <taxon>Episquamata</taxon>
        <taxon>Toxicofera</taxon>
        <taxon>Serpentes</taxon>
        <taxon>Colubroidea</taxon>
        <taxon>Elapidae</taxon>
        <taxon>Hydrophiinae</taxon>
        <taxon>Pseudonaja</taxon>
    </lineage>
</organism>
<evidence type="ECO:0000256" key="2">
    <source>
        <dbReference type="ARBA" id="ARBA00046280"/>
    </source>
</evidence>
<evidence type="ECO:0000256" key="4">
    <source>
        <dbReference type="SAM" id="Phobius"/>
    </source>
</evidence>
<dbReference type="GO" id="GO:0005886">
    <property type="term" value="C:plasma membrane"/>
    <property type="evidence" value="ECO:0007669"/>
    <property type="project" value="Ensembl"/>
</dbReference>
<evidence type="ECO:0000256" key="1">
    <source>
        <dbReference type="ARBA" id="ARBA00008025"/>
    </source>
</evidence>
<dbReference type="InterPro" id="IPR001388">
    <property type="entry name" value="Synaptobrevin-like"/>
</dbReference>